<dbReference type="Proteomes" id="UP001652642">
    <property type="component" value="Chromosome 3"/>
</dbReference>
<protein>
    <submittedName>
        <fullName evidence="4">Uncharacterized protein C2orf72 homolog isoform X1</fullName>
    </submittedName>
</protein>
<keyword evidence="3" id="KW-1185">Reference proteome</keyword>
<sequence>MALREFQGLVDRAGGRERLLLVGEVREGERAAAAPRALLETFARDLFGDPPPAAGKEEEEEAPAEGVPGARRVHRVRGGGGCGGGGRAGSGWAPPGCPLLFVLVRAASLPERRRLREILRDVRGQLGAPRPAVVGVAVLPGEEEAGDGEAARAQLEALLRRVFGARRPPETLQAATYRPLGGGDGDHPRSEPGPPAAAAEEVRQAACRALRAALQLRADEVATEKQRLPFFLQCLPWVRPRQQSDGPLDTAADELREDTLQDADEGMALTNLTPNGKCEEMHAKAGS</sequence>
<accession>A0ABM5G470</accession>
<evidence type="ECO:0000259" key="2">
    <source>
        <dbReference type="Pfam" id="PF15443"/>
    </source>
</evidence>
<name>A0ABM5G470_9SAUR</name>
<evidence type="ECO:0000313" key="4">
    <source>
        <dbReference type="RefSeq" id="XP_072852438.1"/>
    </source>
</evidence>
<gene>
    <name evidence="4" type="primary">C3H2orf72</name>
</gene>
<feature type="compositionally biased region" description="Basic and acidic residues" evidence="1">
    <location>
        <begin position="277"/>
        <end position="287"/>
    </location>
</feature>
<organism evidence="3 4">
    <name type="scientific">Pogona vitticeps</name>
    <name type="common">central bearded dragon</name>
    <dbReference type="NCBI Taxonomy" id="103695"/>
    <lineage>
        <taxon>Eukaryota</taxon>
        <taxon>Metazoa</taxon>
        <taxon>Chordata</taxon>
        <taxon>Craniata</taxon>
        <taxon>Vertebrata</taxon>
        <taxon>Euteleostomi</taxon>
        <taxon>Lepidosauria</taxon>
        <taxon>Squamata</taxon>
        <taxon>Bifurcata</taxon>
        <taxon>Unidentata</taxon>
        <taxon>Episquamata</taxon>
        <taxon>Toxicofera</taxon>
        <taxon>Iguania</taxon>
        <taxon>Acrodonta</taxon>
        <taxon>Agamidae</taxon>
        <taxon>Amphibolurinae</taxon>
        <taxon>Pogona</taxon>
    </lineage>
</organism>
<dbReference type="GeneID" id="140706091"/>
<evidence type="ECO:0000256" key="1">
    <source>
        <dbReference type="SAM" id="MobiDB-lite"/>
    </source>
</evidence>
<feature type="region of interest" description="Disordered" evidence="1">
    <location>
        <begin position="170"/>
        <end position="198"/>
    </location>
</feature>
<dbReference type="RefSeq" id="XP_072852438.1">
    <property type="nucleotide sequence ID" value="XM_072996337.1"/>
</dbReference>
<feature type="domain" description="C2orf72-like C-terminal" evidence="2">
    <location>
        <begin position="132"/>
        <end position="281"/>
    </location>
</feature>
<proteinExistence type="predicted"/>
<feature type="region of interest" description="Disordered" evidence="1">
    <location>
        <begin position="47"/>
        <end position="68"/>
    </location>
</feature>
<dbReference type="Pfam" id="PF15443">
    <property type="entry name" value="DUF4630"/>
    <property type="match status" value="1"/>
</dbReference>
<evidence type="ECO:0000313" key="3">
    <source>
        <dbReference type="Proteomes" id="UP001652642"/>
    </source>
</evidence>
<dbReference type="InterPro" id="IPR027868">
    <property type="entry name" value="C2orf72-like_C"/>
</dbReference>
<dbReference type="PANTHER" id="PTHR35675">
    <property type="entry name" value="HYPOTHETICAL PROTEIN LOC100362216"/>
    <property type="match status" value="1"/>
</dbReference>
<dbReference type="PANTHER" id="PTHR35675:SF1">
    <property type="entry name" value="RIKEN CDNA 2810459M11 GENE"/>
    <property type="match status" value="1"/>
</dbReference>
<feature type="region of interest" description="Disordered" evidence="1">
    <location>
        <begin position="264"/>
        <end position="287"/>
    </location>
</feature>
<reference evidence="4" key="1">
    <citation type="submission" date="2025-08" db="UniProtKB">
        <authorList>
            <consortium name="RefSeq"/>
        </authorList>
    </citation>
    <scope>IDENTIFICATION</scope>
</reference>